<feature type="non-terminal residue" evidence="1">
    <location>
        <position position="50"/>
    </location>
</feature>
<dbReference type="AlphaFoldDB" id="A0AAD7A8U6"/>
<comment type="caution">
    <text evidence="1">The sequence shown here is derived from an EMBL/GenBank/DDBJ whole genome shotgun (WGS) entry which is preliminary data.</text>
</comment>
<dbReference type="EMBL" id="JARIHO010000012">
    <property type="protein sequence ID" value="KAJ7352188.1"/>
    <property type="molecule type" value="Genomic_DNA"/>
</dbReference>
<dbReference type="InterPro" id="IPR016169">
    <property type="entry name" value="FAD-bd_PCMH_sub2"/>
</dbReference>
<dbReference type="InterPro" id="IPR036318">
    <property type="entry name" value="FAD-bd_PCMH-like_sf"/>
</dbReference>
<protein>
    <submittedName>
        <fullName evidence="1">Uncharacterized protein</fullName>
    </submittedName>
</protein>
<dbReference type="Gene3D" id="3.30.465.10">
    <property type="match status" value="1"/>
</dbReference>
<proteinExistence type="predicted"/>
<evidence type="ECO:0000313" key="2">
    <source>
        <dbReference type="Proteomes" id="UP001218218"/>
    </source>
</evidence>
<dbReference type="SUPFAM" id="SSF56176">
    <property type="entry name" value="FAD-binding/transporter-associated domain-like"/>
    <property type="match status" value="1"/>
</dbReference>
<dbReference type="GO" id="GO:0050660">
    <property type="term" value="F:flavin adenine dinucleotide binding"/>
    <property type="evidence" value="ECO:0007669"/>
    <property type="project" value="InterPro"/>
</dbReference>
<sequence length="50" mass="5257">SISNGILISFAHMSNTSYNPLTDTVMVQLGVDWGDAIVAIEPYGMSIIGG</sequence>
<keyword evidence="2" id="KW-1185">Reference proteome</keyword>
<gene>
    <name evidence="1" type="ORF">DFH08DRAFT_648704</name>
</gene>
<name>A0AAD7A8U6_9AGAR</name>
<feature type="non-terminal residue" evidence="1">
    <location>
        <position position="1"/>
    </location>
</feature>
<accession>A0AAD7A8U6</accession>
<dbReference type="Proteomes" id="UP001218218">
    <property type="component" value="Unassembled WGS sequence"/>
</dbReference>
<reference evidence="1" key="1">
    <citation type="submission" date="2023-03" db="EMBL/GenBank/DDBJ databases">
        <title>Massive genome expansion in bonnet fungi (Mycena s.s.) driven by repeated elements and novel gene families across ecological guilds.</title>
        <authorList>
            <consortium name="Lawrence Berkeley National Laboratory"/>
            <person name="Harder C.B."/>
            <person name="Miyauchi S."/>
            <person name="Viragh M."/>
            <person name="Kuo A."/>
            <person name="Thoen E."/>
            <person name="Andreopoulos B."/>
            <person name="Lu D."/>
            <person name="Skrede I."/>
            <person name="Drula E."/>
            <person name="Henrissat B."/>
            <person name="Morin E."/>
            <person name="Kohler A."/>
            <person name="Barry K."/>
            <person name="LaButti K."/>
            <person name="Morin E."/>
            <person name="Salamov A."/>
            <person name="Lipzen A."/>
            <person name="Mereny Z."/>
            <person name="Hegedus B."/>
            <person name="Baldrian P."/>
            <person name="Stursova M."/>
            <person name="Weitz H."/>
            <person name="Taylor A."/>
            <person name="Grigoriev I.V."/>
            <person name="Nagy L.G."/>
            <person name="Martin F."/>
            <person name="Kauserud H."/>
        </authorList>
    </citation>
    <scope>NUCLEOTIDE SEQUENCE</scope>
    <source>
        <strain evidence="1">CBHHK002</strain>
    </source>
</reference>
<organism evidence="1 2">
    <name type="scientific">Mycena albidolilacea</name>
    <dbReference type="NCBI Taxonomy" id="1033008"/>
    <lineage>
        <taxon>Eukaryota</taxon>
        <taxon>Fungi</taxon>
        <taxon>Dikarya</taxon>
        <taxon>Basidiomycota</taxon>
        <taxon>Agaricomycotina</taxon>
        <taxon>Agaricomycetes</taxon>
        <taxon>Agaricomycetidae</taxon>
        <taxon>Agaricales</taxon>
        <taxon>Marasmiineae</taxon>
        <taxon>Mycenaceae</taxon>
        <taxon>Mycena</taxon>
    </lineage>
</organism>
<evidence type="ECO:0000313" key="1">
    <source>
        <dbReference type="EMBL" id="KAJ7352188.1"/>
    </source>
</evidence>